<dbReference type="Gene3D" id="1.20.1290.10">
    <property type="entry name" value="AhpD-like"/>
    <property type="match status" value="1"/>
</dbReference>
<name>A0A1Q5U625_9GAMM</name>
<dbReference type="SUPFAM" id="SSF69118">
    <property type="entry name" value="AhpD-like"/>
    <property type="match status" value="1"/>
</dbReference>
<keyword evidence="2" id="KW-0575">Peroxidase</keyword>
<dbReference type="NCBIfam" id="TIGR00778">
    <property type="entry name" value="ahpD_dom"/>
    <property type="match status" value="1"/>
</dbReference>
<dbReference type="AlphaFoldDB" id="A0A1Q5U625"/>
<proteinExistence type="predicted"/>
<sequence length="164" mass="18105">MESLFDRRSDWPSFEQVAPNVIAALGMLGKAVDDSGLEKQLTELLKLRVSQLNGCAFCLQFHLNLARKLGLEQAKIDLVATWRDAGVFSARERAALGWAEALTLMAQQHVTDVLYDEVRAAFTESEIAFLTTSVGAINAWNRIAGALQFSPPIPKVKMTESVRL</sequence>
<dbReference type="Pfam" id="PF02627">
    <property type="entry name" value="CMD"/>
    <property type="match status" value="1"/>
</dbReference>
<gene>
    <name evidence="2" type="ORF">Xentx_00979</name>
</gene>
<dbReference type="InterPro" id="IPR004675">
    <property type="entry name" value="AhpD_core"/>
</dbReference>
<comment type="caution">
    <text evidence="2">The sequence shown here is derived from an EMBL/GenBank/DDBJ whole genome shotgun (WGS) entry which is preliminary data.</text>
</comment>
<dbReference type="InterPro" id="IPR029032">
    <property type="entry name" value="AhpD-like"/>
</dbReference>
<dbReference type="GO" id="GO:0051920">
    <property type="term" value="F:peroxiredoxin activity"/>
    <property type="evidence" value="ECO:0007669"/>
    <property type="project" value="InterPro"/>
</dbReference>
<dbReference type="InterPro" id="IPR003779">
    <property type="entry name" value="CMD-like"/>
</dbReference>
<dbReference type="PANTHER" id="PTHR34846">
    <property type="entry name" value="4-CARBOXYMUCONOLACTONE DECARBOXYLASE FAMILY PROTEIN (AFU_ORTHOLOGUE AFUA_6G11590)"/>
    <property type="match status" value="1"/>
</dbReference>
<keyword evidence="2" id="KW-0560">Oxidoreductase</keyword>
<evidence type="ECO:0000313" key="2">
    <source>
        <dbReference type="EMBL" id="OKP07928.1"/>
    </source>
</evidence>
<evidence type="ECO:0000313" key="3">
    <source>
        <dbReference type="Proteomes" id="UP000186277"/>
    </source>
</evidence>
<feature type="domain" description="Carboxymuconolactone decarboxylase-like" evidence="1">
    <location>
        <begin position="27"/>
        <end position="101"/>
    </location>
</feature>
<reference evidence="2 3" key="1">
    <citation type="submission" date="2016-09" db="EMBL/GenBank/DDBJ databases">
        <title>Xenorhabdus thuongxuanensis sp. nov. and Xenorhabdus eapokensis sp. nov., isolated from Steinernema species.</title>
        <authorList>
            <person name="Kaempfer P."/>
            <person name="Tobias N.J."/>
            <person name="Phan Ke L."/>
            <person name="Bode H.B."/>
            <person name="Glaeser S.P."/>
        </authorList>
    </citation>
    <scope>NUCLEOTIDE SEQUENCE [LARGE SCALE GENOMIC DNA]</scope>
    <source>
        <strain evidence="2 3">30TX1</strain>
    </source>
</reference>
<keyword evidence="3" id="KW-1185">Reference proteome</keyword>
<evidence type="ECO:0000259" key="1">
    <source>
        <dbReference type="Pfam" id="PF02627"/>
    </source>
</evidence>
<dbReference type="Proteomes" id="UP000186277">
    <property type="component" value="Unassembled WGS sequence"/>
</dbReference>
<accession>A0A1Q5U625</accession>
<dbReference type="PANTHER" id="PTHR34846:SF7">
    <property type="entry name" value="BLL7811 PROTEIN"/>
    <property type="match status" value="1"/>
</dbReference>
<dbReference type="EMBL" id="MKGR01000005">
    <property type="protein sequence ID" value="OKP07928.1"/>
    <property type="molecule type" value="Genomic_DNA"/>
</dbReference>
<protein>
    <submittedName>
        <fullName evidence="2">Alkylhydroperoxidase</fullName>
    </submittedName>
</protein>
<organism evidence="2 3">
    <name type="scientific">Xenorhabdus thuongxuanensis</name>
    <dbReference type="NCBI Taxonomy" id="1873484"/>
    <lineage>
        <taxon>Bacteria</taxon>
        <taxon>Pseudomonadati</taxon>
        <taxon>Pseudomonadota</taxon>
        <taxon>Gammaproteobacteria</taxon>
        <taxon>Enterobacterales</taxon>
        <taxon>Morganellaceae</taxon>
        <taxon>Xenorhabdus</taxon>
    </lineage>
</organism>
<dbReference type="OrthoDB" id="9801997at2"/>